<name>A0AAV7Q754_PLEWA</name>
<evidence type="ECO:0000313" key="2">
    <source>
        <dbReference type="EMBL" id="KAJ1135414.1"/>
    </source>
</evidence>
<dbReference type="Proteomes" id="UP001066276">
    <property type="component" value="Chromosome 6"/>
</dbReference>
<dbReference type="AlphaFoldDB" id="A0AAV7Q754"/>
<sequence length="164" mass="17482">MIPLLRPKSGVCSYGPRGSSAEVSVGPSVRVDSVDGRPPPRTASSHSLPTFAAFIHSGGGSPVALTDPQRGSCGAVLMPLSFSCPLPLRCHQQPFILIAGLFRTASQRAISTPQPTCTGTQGLPLLAFCHAPEALFAAPRFRHRYRSSTPLYSRGTILRCRRSL</sequence>
<keyword evidence="3" id="KW-1185">Reference proteome</keyword>
<accession>A0AAV7Q754</accession>
<evidence type="ECO:0000313" key="3">
    <source>
        <dbReference type="Proteomes" id="UP001066276"/>
    </source>
</evidence>
<dbReference type="EMBL" id="JANPWB010000010">
    <property type="protein sequence ID" value="KAJ1135414.1"/>
    <property type="molecule type" value="Genomic_DNA"/>
</dbReference>
<protein>
    <submittedName>
        <fullName evidence="2">Uncharacterized protein</fullName>
    </submittedName>
</protein>
<gene>
    <name evidence="2" type="ORF">NDU88_001854</name>
</gene>
<evidence type="ECO:0000256" key="1">
    <source>
        <dbReference type="SAM" id="MobiDB-lite"/>
    </source>
</evidence>
<organism evidence="2 3">
    <name type="scientific">Pleurodeles waltl</name>
    <name type="common">Iberian ribbed newt</name>
    <dbReference type="NCBI Taxonomy" id="8319"/>
    <lineage>
        <taxon>Eukaryota</taxon>
        <taxon>Metazoa</taxon>
        <taxon>Chordata</taxon>
        <taxon>Craniata</taxon>
        <taxon>Vertebrata</taxon>
        <taxon>Euteleostomi</taxon>
        <taxon>Amphibia</taxon>
        <taxon>Batrachia</taxon>
        <taxon>Caudata</taxon>
        <taxon>Salamandroidea</taxon>
        <taxon>Salamandridae</taxon>
        <taxon>Pleurodelinae</taxon>
        <taxon>Pleurodeles</taxon>
    </lineage>
</organism>
<feature type="region of interest" description="Disordered" evidence="1">
    <location>
        <begin position="1"/>
        <end position="46"/>
    </location>
</feature>
<proteinExistence type="predicted"/>
<reference evidence="2" key="1">
    <citation type="journal article" date="2022" name="bioRxiv">
        <title>Sequencing and chromosome-scale assembly of the giantPleurodeles waltlgenome.</title>
        <authorList>
            <person name="Brown T."/>
            <person name="Elewa A."/>
            <person name="Iarovenko S."/>
            <person name="Subramanian E."/>
            <person name="Araus A.J."/>
            <person name="Petzold A."/>
            <person name="Susuki M."/>
            <person name="Suzuki K.-i.T."/>
            <person name="Hayashi T."/>
            <person name="Toyoda A."/>
            <person name="Oliveira C."/>
            <person name="Osipova E."/>
            <person name="Leigh N.D."/>
            <person name="Simon A."/>
            <person name="Yun M.H."/>
        </authorList>
    </citation>
    <scope>NUCLEOTIDE SEQUENCE</scope>
    <source>
        <strain evidence="2">20211129_DDA</strain>
        <tissue evidence="2">Liver</tissue>
    </source>
</reference>
<comment type="caution">
    <text evidence="2">The sequence shown here is derived from an EMBL/GenBank/DDBJ whole genome shotgun (WGS) entry which is preliminary data.</text>
</comment>